<accession>A0AA38PAE8</accession>
<evidence type="ECO:0000313" key="3">
    <source>
        <dbReference type="Proteomes" id="UP001163846"/>
    </source>
</evidence>
<keyword evidence="3" id="KW-1185">Reference proteome</keyword>
<feature type="transmembrane region" description="Helical" evidence="1">
    <location>
        <begin position="24"/>
        <end position="43"/>
    </location>
</feature>
<keyword evidence="1" id="KW-0812">Transmembrane</keyword>
<dbReference type="PANTHER" id="PTHR38488">
    <property type="entry name" value="OXIDOREDUCTASE 9.5 KDA SUBUNIT, PUTATIVE (AFU_ORTHOLOGUE AFUA_5G08980)-RELATED"/>
    <property type="match status" value="1"/>
</dbReference>
<evidence type="ECO:0000256" key="1">
    <source>
        <dbReference type="SAM" id="Phobius"/>
    </source>
</evidence>
<name>A0AA38PAE8_9AGAR</name>
<sequence length="95" mass="10781">MASLFRPFQRSYNYLYRTAHEKPVMFYSVVLGVIGPVMTLVIPPLRQSFGYVPPPAVPSSYPGLPLPLTMWTIIHMACVTVPNRPRRPISGYEDE</sequence>
<dbReference type="InterPro" id="IPR039961">
    <property type="entry name" value="Nuo9.5"/>
</dbReference>
<evidence type="ECO:0000313" key="2">
    <source>
        <dbReference type="EMBL" id="KAJ3839284.1"/>
    </source>
</evidence>
<keyword evidence="1" id="KW-1133">Transmembrane helix</keyword>
<keyword evidence="1" id="KW-0472">Membrane</keyword>
<proteinExistence type="predicted"/>
<reference evidence="2" key="1">
    <citation type="submission" date="2022-08" db="EMBL/GenBank/DDBJ databases">
        <authorList>
            <consortium name="DOE Joint Genome Institute"/>
            <person name="Min B."/>
            <person name="Riley R."/>
            <person name="Sierra-Patev S."/>
            <person name="Naranjo-Ortiz M."/>
            <person name="Looney B."/>
            <person name="Konkel Z."/>
            <person name="Slot J.C."/>
            <person name="Sakamoto Y."/>
            <person name="Steenwyk J.L."/>
            <person name="Rokas A."/>
            <person name="Carro J."/>
            <person name="Camarero S."/>
            <person name="Ferreira P."/>
            <person name="Molpeceres G."/>
            <person name="Ruiz-Duenas F.J."/>
            <person name="Serrano A."/>
            <person name="Henrissat B."/>
            <person name="Drula E."/>
            <person name="Hughes K.W."/>
            <person name="Mata J.L."/>
            <person name="Ishikawa N.K."/>
            <person name="Vargas-Isla R."/>
            <person name="Ushijima S."/>
            <person name="Smith C.A."/>
            <person name="Ahrendt S."/>
            <person name="Andreopoulos W."/>
            <person name="He G."/>
            <person name="Labutti K."/>
            <person name="Lipzen A."/>
            <person name="Ng V."/>
            <person name="Sandor L."/>
            <person name="Barry K."/>
            <person name="Martinez A.T."/>
            <person name="Xiao Y."/>
            <person name="Gibbons J.G."/>
            <person name="Terashima K."/>
            <person name="Hibbett D.S."/>
            <person name="Grigoriev I.V."/>
        </authorList>
    </citation>
    <scope>NUCLEOTIDE SEQUENCE</scope>
    <source>
        <strain evidence="2">TFB9207</strain>
    </source>
</reference>
<feature type="transmembrane region" description="Helical" evidence="1">
    <location>
        <begin position="63"/>
        <end position="81"/>
    </location>
</feature>
<protein>
    <submittedName>
        <fullName evidence="2">Uncharacterized protein</fullName>
    </submittedName>
</protein>
<dbReference type="EMBL" id="MU806137">
    <property type="protein sequence ID" value="KAJ3839284.1"/>
    <property type="molecule type" value="Genomic_DNA"/>
</dbReference>
<gene>
    <name evidence="2" type="ORF">F5878DRAFT_660430</name>
</gene>
<dbReference type="AlphaFoldDB" id="A0AA38PAE8"/>
<organism evidence="2 3">
    <name type="scientific">Lentinula raphanica</name>
    <dbReference type="NCBI Taxonomy" id="153919"/>
    <lineage>
        <taxon>Eukaryota</taxon>
        <taxon>Fungi</taxon>
        <taxon>Dikarya</taxon>
        <taxon>Basidiomycota</taxon>
        <taxon>Agaricomycotina</taxon>
        <taxon>Agaricomycetes</taxon>
        <taxon>Agaricomycetidae</taxon>
        <taxon>Agaricales</taxon>
        <taxon>Marasmiineae</taxon>
        <taxon>Omphalotaceae</taxon>
        <taxon>Lentinula</taxon>
    </lineage>
</organism>
<dbReference type="Proteomes" id="UP001163846">
    <property type="component" value="Unassembled WGS sequence"/>
</dbReference>
<dbReference type="CDD" id="cd22903">
    <property type="entry name" value="NI9M"/>
    <property type="match status" value="1"/>
</dbReference>
<dbReference type="PANTHER" id="PTHR38488:SF1">
    <property type="entry name" value="OXIDOREDUCTASE 9.5 KDA SUBUNIT, PUTATIVE (AFU_ORTHOLOGUE AFUA_5G08980)-RELATED"/>
    <property type="match status" value="1"/>
</dbReference>
<comment type="caution">
    <text evidence="2">The sequence shown here is derived from an EMBL/GenBank/DDBJ whole genome shotgun (WGS) entry which is preliminary data.</text>
</comment>